<sequence length="81" mass="8759">MRIRDSVAALVLPVRPRLRANHAFAYSSKAISPSVSCCSAMLRGVVLRAVESSGRRSTAASWVGKPDSSACLSRMLRDRIV</sequence>
<evidence type="ECO:0000313" key="1">
    <source>
        <dbReference type="EMBL" id="TXS27793.1"/>
    </source>
</evidence>
<dbReference type="AlphaFoldDB" id="A0A652KVD7"/>
<gene>
    <name evidence="1" type="ORF">EAO74_17585</name>
</gene>
<organism evidence="1">
    <name type="scientific">Streptomyces sp. gb1(2016)</name>
    <dbReference type="NCBI Taxonomy" id="1828321"/>
    <lineage>
        <taxon>Bacteria</taxon>
        <taxon>Bacillati</taxon>
        <taxon>Actinomycetota</taxon>
        <taxon>Actinomycetes</taxon>
        <taxon>Kitasatosporales</taxon>
        <taxon>Streptomycetaceae</taxon>
        <taxon>Streptomyces</taxon>
    </lineage>
</organism>
<reference evidence="1" key="1">
    <citation type="submission" date="2018-10" db="EMBL/GenBank/DDBJ databases">
        <authorList>
            <person name="Hariharan J."/>
            <person name="Choudoir M.J."/>
            <person name="Diebold P."/>
            <person name="Panke-Buisse K."/>
            <person name="Campbell A.N."/>
            <person name="Buckley D.H."/>
        </authorList>
    </citation>
    <scope>NUCLEOTIDE SEQUENCE</scope>
    <source>
        <strain evidence="1">Gb1</strain>
    </source>
</reference>
<dbReference type="EMBL" id="RDBM01000035">
    <property type="protein sequence ID" value="TXS27793.1"/>
    <property type="molecule type" value="Genomic_DNA"/>
</dbReference>
<protein>
    <submittedName>
        <fullName evidence="1">Uncharacterized protein</fullName>
    </submittedName>
</protein>
<proteinExistence type="predicted"/>
<comment type="caution">
    <text evidence="1">The sequence shown here is derived from an EMBL/GenBank/DDBJ whole genome shotgun (WGS) entry which is preliminary data.</text>
</comment>
<accession>A0A652KVD7</accession>
<name>A0A652KVD7_9ACTN</name>